<feature type="repeat" description="TPR" evidence="1">
    <location>
        <begin position="219"/>
        <end position="252"/>
    </location>
</feature>
<dbReference type="AlphaFoldDB" id="A0A2S8SRD5"/>
<dbReference type="EMBL" id="NIGF01000013">
    <property type="protein sequence ID" value="PQV63338.1"/>
    <property type="molecule type" value="Genomic_DNA"/>
</dbReference>
<evidence type="ECO:0000256" key="1">
    <source>
        <dbReference type="PROSITE-ProRule" id="PRU00339"/>
    </source>
</evidence>
<keyword evidence="3" id="KW-1185">Reference proteome</keyword>
<dbReference type="PANTHER" id="PTHR12558:SF13">
    <property type="entry name" value="CELL DIVISION CYCLE PROTEIN 27 HOMOLOG"/>
    <property type="match status" value="1"/>
</dbReference>
<proteinExistence type="predicted"/>
<dbReference type="PROSITE" id="PS50005">
    <property type="entry name" value="TPR"/>
    <property type="match status" value="1"/>
</dbReference>
<dbReference type="SUPFAM" id="SSF48452">
    <property type="entry name" value="TPR-like"/>
    <property type="match status" value="2"/>
</dbReference>
<accession>A0A2S8SRD5</accession>
<dbReference type="InterPro" id="IPR019734">
    <property type="entry name" value="TPR_rpt"/>
</dbReference>
<dbReference type="SMART" id="SM00028">
    <property type="entry name" value="TPR"/>
    <property type="match status" value="5"/>
</dbReference>
<evidence type="ECO:0000313" key="3">
    <source>
        <dbReference type="Proteomes" id="UP000237684"/>
    </source>
</evidence>
<dbReference type="RefSeq" id="WP_170065517.1">
    <property type="nucleotide sequence ID" value="NZ_NIGF01000013.1"/>
</dbReference>
<dbReference type="PANTHER" id="PTHR12558">
    <property type="entry name" value="CELL DIVISION CYCLE 16,23,27"/>
    <property type="match status" value="1"/>
</dbReference>
<comment type="caution">
    <text evidence="2">The sequence shown here is derived from an EMBL/GenBank/DDBJ whole genome shotgun (WGS) entry which is preliminary data.</text>
</comment>
<gene>
    <name evidence="2" type="ORF">B1R32_11365</name>
</gene>
<sequence length="452" mass="50378">MKTRLPYWIGLSVAAVGASVWLGRAHAPRAAQNSAPVTGQSAMVRRRYDPDFVQENLEFAAKQVRADPQSAISRATLANWYLEKYRETGDNADVLAADKAARASLKLRTHNNGEASFQLSRSLVAQHRFPEALAAARRAALYNRVALRQCADIQIETGDYKAAQRDLLRSPFEKKDPAYLALQARLLEIGGNPHGALELLQRAATEADANPEVTPQVVAWFYERLGHIQSQMGQLDAAEKSYKRGLSLFPRDYRTMAALLRLDTARGDWRAAIKWGNKAAAIVPAPDTIALLGDAHLALGEKKEAAQKYRLVETMGQLARSQGVIYDRQRAIFYADQKRNLKEALNLARGELKFRHDIYAYDALAWIYFQMGQLEPAQAASDKALQWKTGDAMLWYHAGLIADGRGQKERARFNLKRALALNPYFLTPAAPRRARAILARLDKSGVSNSRTP</sequence>
<dbReference type="Proteomes" id="UP000237684">
    <property type="component" value="Unassembled WGS sequence"/>
</dbReference>
<dbReference type="InParanoid" id="A0A2S8SRD5"/>
<dbReference type="Pfam" id="PF13181">
    <property type="entry name" value="TPR_8"/>
    <property type="match status" value="3"/>
</dbReference>
<name>A0A2S8SRD5_9BACT</name>
<reference evidence="2 3" key="1">
    <citation type="journal article" date="2018" name="Syst. Appl. Microbiol.">
        <title>Abditibacterium utsteinense sp. nov., the first cultivated member of candidate phylum FBP, isolated from ice-free Antarctic soil samples.</title>
        <authorList>
            <person name="Tahon G."/>
            <person name="Tytgat B."/>
            <person name="Lebbe L."/>
            <person name="Carlier A."/>
            <person name="Willems A."/>
        </authorList>
    </citation>
    <scope>NUCLEOTIDE SEQUENCE [LARGE SCALE GENOMIC DNA]</scope>
    <source>
        <strain evidence="2 3">LMG 29911</strain>
    </source>
</reference>
<protein>
    <submittedName>
        <fullName evidence="2">Tetratricopeptide repeat-containing protein</fullName>
    </submittedName>
</protein>
<organism evidence="2 3">
    <name type="scientific">Abditibacterium utsteinense</name>
    <dbReference type="NCBI Taxonomy" id="1960156"/>
    <lineage>
        <taxon>Bacteria</taxon>
        <taxon>Pseudomonadati</taxon>
        <taxon>Abditibacteriota</taxon>
        <taxon>Abditibacteriia</taxon>
        <taxon>Abditibacteriales</taxon>
        <taxon>Abditibacteriaceae</taxon>
        <taxon>Abditibacterium</taxon>
    </lineage>
</organism>
<keyword evidence="1" id="KW-0802">TPR repeat</keyword>
<evidence type="ECO:0000313" key="2">
    <source>
        <dbReference type="EMBL" id="PQV63338.1"/>
    </source>
</evidence>
<dbReference type="Gene3D" id="1.25.40.10">
    <property type="entry name" value="Tetratricopeptide repeat domain"/>
    <property type="match status" value="3"/>
</dbReference>
<dbReference type="InterPro" id="IPR011990">
    <property type="entry name" value="TPR-like_helical_dom_sf"/>
</dbReference>